<reference evidence="2 3" key="1">
    <citation type="submission" date="2021-04" db="EMBL/GenBank/DDBJ databases">
        <authorList>
            <person name="Bliznina A."/>
        </authorList>
    </citation>
    <scope>NUCLEOTIDE SEQUENCE [LARGE SCALE GENOMIC DNA]</scope>
</reference>
<dbReference type="EMBL" id="OU015569">
    <property type="protein sequence ID" value="CAG5098494.1"/>
    <property type="molecule type" value="Genomic_DNA"/>
</dbReference>
<name>A0ABN7SIU8_OIKDI</name>
<gene>
    <name evidence="2" type="ORF">OKIOD_LOCUS7278</name>
</gene>
<keyword evidence="3" id="KW-1185">Reference proteome</keyword>
<dbReference type="Gene3D" id="3.80.10.10">
    <property type="entry name" value="Ribonuclease Inhibitor"/>
    <property type="match status" value="1"/>
</dbReference>
<evidence type="ECO:0000313" key="2">
    <source>
        <dbReference type="EMBL" id="CAG5098494.1"/>
    </source>
</evidence>
<dbReference type="SUPFAM" id="SSF52058">
    <property type="entry name" value="L domain-like"/>
    <property type="match status" value="1"/>
</dbReference>
<organism evidence="2 3">
    <name type="scientific">Oikopleura dioica</name>
    <name type="common">Tunicate</name>
    <dbReference type="NCBI Taxonomy" id="34765"/>
    <lineage>
        <taxon>Eukaryota</taxon>
        <taxon>Metazoa</taxon>
        <taxon>Chordata</taxon>
        <taxon>Tunicata</taxon>
        <taxon>Appendicularia</taxon>
        <taxon>Copelata</taxon>
        <taxon>Oikopleuridae</taxon>
        <taxon>Oikopleura</taxon>
    </lineage>
</organism>
<dbReference type="Proteomes" id="UP001158576">
    <property type="component" value="Chromosome XSR"/>
</dbReference>
<keyword evidence="1" id="KW-0812">Transmembrane</keyword>
<feature type="transmembrane region" description="Helical" evidence="1">
    <location>
        <begin position="143"/>
        <end position="165"/>
    </location>
</feature>
<evidence type="ECO:0000256" key="1">
    <source>
        <dbReference type="SAM" id="Phobius"/>
    </source>
</evidence>
<keyword evidence="1" id="KW-1133">Transmembrane helix</keyword>
<evidence type="ECO:0000313" key="3">
    <source>
        <dbReference type="Proteomes" id="UP001158576"/>
    </source>
</evidence>
<accession>A0ABN7SIU8</accession>
<proteinExistence type="predicted"/>
<sequence length="247" mass="27941">MFSGLRSLKVLMLNENFFLRSLATPSWRSTPTLSHLLLNGCNVSSIEPLNEVVRSLEAIWLFSNPVECDCESVPVLRSIINQNITLDSSTLEFHGKRFRFNKNFANVEQTSCLLVNSPYVEVKKLSEVSATDLDCRAAVFKRLWLCFFIISALIGTIVVTSVMGYTCYMCDAVRRAVRKNNQDPEEDLLLNSRASSQRESVRKYPKRNARASTDVFSDGNLISLTPITVSNIRFSQNSSIQSETWHL</sequence>
<protein>
    <submittedName>
        <fullName evidence="2">Oidioi.mRNA.OKI2018_I69.XSR.g15720.t1.cds</fullName>
    </submittedName>
</protein>
<keyword evidence="1" id="KW-0472">Membrane</keyword>
<dbReference type="InterPro" id="IPR032675">
    <property type="entry name" value="LRR_dom_sf"/>
</dbReference>